<dbReference type="KEGG" id="ppoo:LW347_16460"/>
<dbReference type="RefSeq" id="WP_258882892.1">
    <property type="nucleotide sequence ID" value="NZ_CP090065.1"/>
</dbReference>
<protein>
    <submittedName>
        <fullName evidence="1">Uncharacterized protein</fullName>
    </submittedName>
</protein>
<proteinExistence type="predicted"/>
<dbReference type="EMBL" id="CP090065">
    <property type="protein sequence ID" value="UVO07446.1"/>
    <property type="molecule type" value="Genomic_DNA"/>
</dbReference>
<accession>A0AAE9SZ50</accession>
<evidence type="ECO:0000313" key="1">
    <source>
        <dbReference type="EMBL" id="UVO07446.1"/>
    </source>
</evidence>
<dbReference type="Proteomes" id="UP001059272">
    <property type="component" value="Chromosome"/>
</dbReference>
<organism evidence="1 2">
    <name type="scientific">Pectobacterium polonicum</name>
    <dbReference type="NCBI Taxonomy" id="2485124"/>
    <lineage>
        <taxon>Bacteria</taxon>
        <taxon>Pseudomonadati</taxon>
        <taxon>Pseudomonadota</taxon>
        <taxon>Gammaproteobacteria</taxon>
        <taxon>Enterobacterales</taxon>
        <taxon>Pectobacteriaceae</taxon>
        <taxon>Pectobacterium</taxon>
    </lineage>
</organism>
<sequence length="55" mass="6251">MPKSGQHVIKIVIKIKKRVLLSRNTRLFIATIYATTIRPARNNLSVLLSLFLTSD</sequence>
<dbReference type="AlphaFoldDB" id="A0AAE9SZ50"/>
<gene>
    <name evidence="1" type="ORF">LW347_16460</name>
</gene>
<reference evidence="1" key="1">
    <citation type="submission" date="2021-12" db="EMBL/GenBank/DDBJ databases">
        <title>Genome sequence of novel Pectobacterium sp. causing blackleg.</title>
        <authorList>
            <person name="Wang J."/>
        </authorList>
    </citation>
    <scope>NUCLEOTIDE SEQUENCE</scope>
    <source>
        <strain evidence="1">BY21311</strain>
    </source>
</reference>
<evidence type="ECO:0000313" key="2">
    <source>
        <dbReference type="Proteomes" id="UP001059272"/>
    </source>
</evidence>
<name>A0AAE9SZ50_9GAMM</name>